<proteinExistence type="inferred from homology"/>
<evidence type="ECO:0000256" key="1">
    <source>
        <dbReference type="ARBA" id="ARBA00009964"/>
    </source>
</evidence>
<gene>
    <name evidence="2" type="ORF">C5K18_22265</name>
    <name evidence="3" type="ORF">NCTC11868_00048</name>
    <name evidence="4" type="ORF">NCTC11868_05143</name>
</gene>
<dbReference type="Proteomes" id="UP000238186">
    <property type="component" value="Unassembled WGS sequence"/>
</dbReference>
<accession>A0A2S8D7J1</accession>
<dbReference type="Pfam" id="PF01527">
    <property type="entry name" value="HTH_Tnp_1"/>
    <property type="match status" value="1"/>
</dbReference>
<sequence length="139" mass="15582">MEQKALSAEPRRSFSNEFKLQMVKLASQPGASVARIVREHDINDNLLFKWLRLWQNEGRISRRLPVTTSSDTGVELLPVEITPDEPKEPVAALTPSLSTQTTVSASSCKVEFRHGNMTLENPSPELLTVLIRELTGWGR</sequence>
<reference evidence="3 6" key="2">
    <citation type="submission" date="2018-11" db="EMBL/GenBank/DDBJ databases">
        <authorList>
            <consortium name="Pathogen Informatics"/>
        </authorList>
    </citation>
    <scope>NUCLEOTIDE SEQUENCE [LARGE SCALE GENOMIC DNA]</scope>
    <source>
        <strain evidence="3 6">NCTC11868</strain>
    </source>
</reference>
<name>A0A2S8D7J1_SHIDY</name>
<organism evidence="2 5">
    <name type="scientific">Shigella dysenteriae</name>
    <dbReference type="NCBI Taxonomy" id="622"/>
    <lineage>
        <taxon>Bacteria</taxon>
        <taxon>Pseudomonadati</taxon>
        <taxon>Pseudomonadota</taxon>
        <taxon>Gammaproteobacteria</taxon>
        <taxon>Enterobacterales</taxon>
        <taxon>Enterobacteriaceae</taxon>
        <taxon>Shigella</taxon>
    </lineage>
</organism>
<dbReference type="SUPFAM" id="SSF46689">
    <property type="entry name" value="Homeodomain-like"/>
    <property type="match status" value="1"/>
</dbReference>
<evidence type="ECO:0000313" key="5">
    <source>
        <dbReference type="Proteomes" id="UP000238186"/>
    </source>
</evidence>
<dbReference type="Proteomes" id="UP000274225">
    <property type="component" value="Unassembled WGS sequence"/>
</dbReference>
<comment type="similarity">
    <text evidence="1">Belongs to the transposase 8 family.</text>
</comment>
<dbReference type="NCBIfam" id="NF047595">
    <property type="entry name" value="IS66_ISRel24_TnpA"/>
    <property type="match status" value="1"/>
</dbReference>
<evidence type="ECO:0000313" key="2">
    <source>
        <dbReference type="EMBL" id="PQN00794.1"/>
    </source>
</evidence>
<dbReference type="EMBL" id="PUGT01000468">
    <property type="protein sequence ID" value="PQN00794.1"/>
    <property type="molecule type" value="Genomic_DNA"/>
</dbReference>
<dbReference type="GO" id="GO:0004803">
    <property type="term" value="F:transposase activity"/>
    <property type="evidence" value="ECO:0007669"/>
    <property type="project" value="InterPro"/>
</dbReference>
<dbReference type="EMBL" id="UYIT01000009">
    <property type="protein sequence ID" value="VDG95718.1"/>
    <property type="molecule type" value="Genomic_DNA"/>
</dbReference>
<reference evidence="2 5" key="1">
    <citation type="submission" date="2018-02" db="EMBL/GenBank/DDBJ databases">
        <title>Distribution and characterization of Shiga toxin converting temperate phage carried by Shigella flexneri in Hispaniola.</title>
        <authorList>
            <person name="Fogolari M."/>
            <person name="Mavian C."/>
            <person name="Angeletti S."/>
            <person name="Salemi M."/>
            <person name="Lampel K.A."/>
            <person name="Maurelli A.T."/>
        </authorList>
    </citation>
    <scope>NUCLEOTIDE SEQUENCE [LARGE SCALE GENOMIC DNA]</scope>
    <source>
        <strain evidence="2 5">BS979</strain>
    </source>
</reference>
<dbReference type="GO" id="GO:0003677">
    <property type="term" value="F:DNA binding"/>
    <property type="evidence" value="ECO:0007669"/>
    <property type="project" value="InterPro"/>
</dbReference>
<dbReference type="GO" id="GO:0006313">
    <property type="term" value="P:DNA transposition"/>
    <property type="evidence" value="ECO:0007669"/>
    <property type="project" value="InterPro"/>
</dbReference>
<dbReference type="InterPro" id="IPR009057">
    <property type="entry name" value="Homeodomain-like_sf"/>
</dbReference>
<dbReference type="EMBL" id="UYIT01000003">
    <property type="protein sequence ID" value="VDG85909.1"/>
    <property type="molecule type" value="Genomic_DNA"/>
</dbReference>
<evidence type="ECO:0000313" key="3">
    <source>
        <dbReference type="EMBL" id="VDG85909.1"/>
    </source>
</evidence>
<evidence type="ECO:0000313" key="6">
    <source>
        <dbReference type="Proteomes" id="UP000274225"/>
    </source>
</evidence>
<dbReference type="AlphaFoldDB" id="A0A2S8D7J1"/>
<dbReference type="RefSeq" id="WP_000435424.1">
    <property type="nucleotide sequence ID" value="NZ_CP026805.1"/>
</dbReference>
<evidence type="ECO:0000313" key="4">
    <source>
        <dbReference type="EMBL" id="VDG95718.1"/>
    </source>
</evidence>
<dbReference type="InterPro" id="IPR002514">
    <property type="entry name" value="Transposase_8"/>
</dbReference>
<protein>
    <submittedName>
        <fullName evidence="3">Transposase family</fullName>
    </submittedName>
</protein>